<proteinExistence type="inferred from homology"/>
<dbReference type="EMBL" id="NGJZ01000002">
    <property type="protein sequence ID" value="RSU07337.1"/>
    <property type="molecule type" value="Genomic_DNA"/>
</dbReference>
<dbReference type="InterPro" id="IPR003593">
    <property type="entry name" value="AAA+_ATPase"/>
</dbReference>
<keyword evidence="7" id="KW-0067">ATP-binding</keyword>
<evidence type="ECO:0000256" key="2">
    <source>
        <dbReference type="ARBA" id="ARBA00005417"/>
    </source>
</evidence>
<dbReference type="InterPro" id="IPR050095">
    <property type="entry name" value="ECF_ABC_transporter_ATP-bd"/>
</dbReference>
<dbReference type="PANTHER" id="PTHR43553">
    <property type="entry name" value="HEAVY METAL TRANSPORTER"/>
    <property type="match status" value="1"/>
</dbReference>
<keyword evidence="8" id="KW-1278">Translocase</keyword>
<keyword evidence="4" id="KW-1003">Cell membrane</keyword>
<dbReference type="AlphaFoldDB" id="A0A430AHT7"/>
<evidence type="ECO:0000313" key="13">
    <source>
        <dbReference type="Proteomes" id="UP000288669"/>
    </source>
</evidence>
<dbReference type="OrthoDB" id="501320at2"/>
<dbReference type="CDD" id="cd03225">
    <property type="entry name" value="ABC_cobalt_CbiO_domain1"/>
    <property type="match status" value="1"/>
</dbReference>
<comment type="subcellular location">
    <subcellularLocation>
        <location evidence="1">Cell membrane</location>
        <topology evidence="1">Peripheral membrane protein</topology>
    </subcellularLocation>
</comment>
<evidence type="ECO:0000259" key="11">
    <source>
        <dbReference type="PROSITE" id="PS50893"/>
    </source>
</evidence>
<evidence type="ECO:0000256" key="9">
    <source>
        <dbReference type="ARBA" id="ARBA00023136"/>
    </source>
</evidence>
<protein>
    <recommendedName>
        <fullName evidence="11">ABC transporter domain-containing protein</fullName>
    </recommendedName>
</protein>
<gene>
    <name evidence="12" type="ORF">CBF30_08800</name>
</gene>
<dbReference type="SUPFAM" id="SSF52540">
    <property type="entry name" value="P-loop containing nucleoside triphosphate hydrolases"/>
    <property type="match status" value="2"/>
</dbReference>
<evidence type="ECO:0000313" key="12">
    <source>
        <dbReference type="EMBL" id="RSU07337.1"/>
    </source>
</evidence>
<dbReference type="InterPro" id="IPR015856">
    <property type="entry name" value="ABC_transpr_CbiO/EcfA_su"/>
</dbReference>
<comment type="caution">
    <text evidence="12">The sequence shown here is derived from an EMBL/GenBank/DDBJ whole genome shotgun (WGS) entry which is preliminary data.</text>
</comment>
<evidence type="ECO:0000256" key="3">
    <source>
        <dbReference type="ARBA" id="ARBA00022448"/>
    </source>
</evidence>
<accession>A0A430AHT7</accession>
<comment type="similarity">
    <text evidence="2">Belongs to the ABC transporter superfamily.</text>
</comment>
<keyword evidence="5" id="KW-0677">Repeat</keyword>
<dbReference type="RefSeq" id="WP_126825329.1">
    <property type="nucleotide sequence ID" value="NZ_JBHLWU010000002.1"/>
</dbReference>
<keyword evidence="9" id="KW-0472">Membrane</keyword>
<dbReference type="Gene3D" id="3.40.50.300">
    <property type="entry name" value="P-loop containing nucleotide triphosphate hydrolases"/>
    <property type="match status" value="2"/>
</dbReference>
<dbReference type="InterPro" id="IPR027417">
    <property type="entry name" value="P-loop_NTPase"/>
</dbReference>
<dbReference type="GO" id="GO:0043190">
    <property type="term" value="C:ATP-binding cassette (ABC) transporter complex"/>
    <property type="evidence" value="ECO:0007669"/>
    <property type="project" value="TreeGrafter"/>
</dbReference>
<reference evidence="12 13" key="1">
    <citation type="submission" date="2017-05" db="EMBL/GenBank/DDBJ databases">
        <title>Vagococcus spp. assemblies.</title>
        <authorList>
            <person name="Gulvik C.A."/>
        </authorList>
    </citation>
    <scope>NUCLEOTIDE SEQUENCE [LARGE SCALE GENOMIC DNA]</scope>
    <source>
        <strain evidence="12 13">DSM 24756</strain>
    </source>
</reference>
<keyword evidence="6" id="KW-0547">Nucleotide-binding</keyword>
<dbReference type="PROSITE" id="PS50893">
    <property type="entry name" value="ABC_TRANSPORTER_2"/>
    <property type="match status" value="2"/>
</dbReference>
<keyword evidence="13" id="KW-1185">Reference proteome</keyword>
<evidence type="ECO:0000256" key="8">
    <source>
        <dbReference type="ARBA" id="ARBA00022967"/>
    </source>
</evidence>
<sequence length="485" mass="54651">MLQLKNIEYQQKDNKILHQIQLEIKTGEVVAFIGLSGCGKTSLARICSGLVPYFYDEASFSGEVFFDHVKLDEVTNTEFIKKVGVVSQDPKSQFFTTIVKDELAFEMENYGCNPKVIEQRIQQVSEALKLEDILNQTLASLSSGQKQKVAIATALMTDPSLVILDEPSANLDLVSTESLKEQIKHIKQQGKTIIIAEHRVYYLMDSVDRFIYMEDGQIVKELTALEMTQLSNAQRAKMGIRHTDLSEIENERKNQSDFSQTINVRDVQASVKRKKILQSVSYQHRAGEVLALIGKNGAGKTSLAKALSGLTHISSGEILLESQLLRKRDLKKSVWMVMQESIYQVFGDDLLTELAIGKRNVDQVQIEKILKKMGLWAFRNQHPYNLSGGQRQRLVLAIGLIQQREILILDEPTSGLDGKNLTIIAHFLKELSREGKHILMITHDPEIILKSCDRILLLEGGKISQDKKISELATSEVLKLLSFQE</sequence>
<dbReference type="PROSITE" id="PS00211">
    <property type="entry name" value="ABC_TRANSPORTER_1"/>
    <property type="match status" value="2"/>
</dbReference>
<dbReference type="GO" id="GO:0005524">
    <property type="term" value="F:ATP binding"/>
    <property type="evidence" value="ECO:0007669"/>
    <property type="project" value="UniProtKB-KW"/>
</dbReference>
<dbReference type="GO" id="GO:0016887">
    <property type="term" value="F:ATP hydrolysis activity"/>
    <property type="evidence" value="ECO:0007669"/>
    <property type="project" value="InterPro"/>
</dbReference>
<evidence type="ECO:0000256" key="10">
    <source>
        <dbReference type="ARBA" id="ARBA00025157"/>
    </source>
</evidence>
<feature type="domain" description="ABC transporter" evidence="11">
    <location>
        <begin position="262"/>
        <end position="485"/>
    </location>
</feature>
<dbReference type="PANTHER" id="PTHR43553:SF23">
    <property type="entry name" value="ABC TRANSPORTER ATP-BINDING COMPONENT"/>
    <property type="match status" value="1"/>
</dbReference>
<organism evidence="12 13">
    <name type="scientific">Vagococcus entomophilus</name>
    <dbReference type="NCBI Taxonomy" id="1160095"/>
    <lineage>
        <taxon>Bacteria</taxon>
        <taxon>Bacillati</taxon>
        <taxon>Bacillota</taxon>
        <taxon>Bacilli</taxon>
        <taxon>Lactobacillales</taxon>
        <taxon>Enterococcaceae</taxon>
        <taxon>Vagococcus</taxon>
    </lineage>
</organism>
<dbReference type="SMART" id="SM00382">
    <property type="entry name" value="AAA"/>
    <property type="match status" value="2"/>
</dbReference>
<evidence type="ECO:0000256" key="4">
    <source>
        <dbReference type="ARBA" id="ARBA00022475"/>
    </source>
</evidence>
<dbReference type="InterPro" id="IPR003439">
    <property type="entry name" value="ABC_transporter-like_ATP-bd"/>
</dbReference>
<dbReference type="Pfam" id="PF00005">
    <property type="entry name" value="ABC_tran"/>
    <property type="match status" value="2"/>
</dbReference>
<evidence type="ECO:0000256" key="5">
    <source>
        <dbReference type="ARBA" id="ARBA00022737"/>
    </source>
</evidence>
<name>A0A430AHT7_9ENTE</name>
<evidence type="ECO:0000256" key="7">
    <source>
        <dbReference type="ARBA" id="ARBA00022840"/>
    </source>
</evidence>
<dbReference type="GO" id="GO:0042626">
    <property type="term" value="F:ATPase-coupled transmembrane transporter activity"/>
    <property type="evidence" value="ECO:0007669"/>
    <property type="project" value="TreeGrafter"/>
</dbReference>
<comment type="function">
    <text evidence="10">Probably part of an ABC transporter complex. Responsible for energy coupling to the transport system.</text>
</comment>
<feature type="domain" description="ABC transporter" evidence="11">
    <location>
        <begin position="2"/>
        <end position="240"/>
    </location>
</feature>
<dbReference type="InterPro" id="IPR017871">
    <property type="entry name" value="ABC_transporter-like_CS"/>
</dbReference>
<evidence type="ECO:0000256" key="1">
    <source>
        <dbReference type="ARBA" id="ARBA00004202"/>
    </source>
</evidence>
<dbReference type="Proteomes" id="UP000288669">
    <property type="component" value="Unassembled WGS sequence"/>
</dbReference>
<evidence type="ECO:0000256" key="6">
    <source>
        <dbReference type="ARBA" id="ARBA00022741"/>
    </source>
</evidence>
<keyword evidence="3" id="KW-0813">Transport</keyword>